<accession>A0ABW2CNQ6</accession>
<evidence type="ECO:0000313" key="2">
    <source>
        <dbReference type="Proteomes" id="UP001596380"/>
    </source>
</evidence>
<keyword evidence="2" id="KW-1185">Reference proteome</keyword>
<comment type="caution">
    <text evidence="1">The sequence shown here is derived from an EMBL/GenBank/DDBJ whole genome shotgun (WGS) entry which is preliminary data.</text>
</comment>
<dbReference type="EMBL" id="JBHSXS010000019">
    <property type="protein sequence ID" value="MFC6883426.1"/>
    <property type="molecule type" value="Genomic_DNA"/>
</dbReference>
<proteinExistence type="predicted"/>
<dbReference type="Proteomes" id="UP001596380">
    <property type="component" value="Unassembled WGS sequence"/>
</dbReference>
<dbReference type="RefSeq" id="WP_378050272.1">
    <property type="nucleotide sequence ID" value="NZ_JBHSXE010000002.1"/>
</dbReference>
<gene>
    <name evidence="1" type="ORF">ACFQKB_26955</name>
</gene>
<protein>
    <submittedName>
        <fullName evidence="1">Uncharacterized protein</fullName>
    </submittedName>
</protein>
<organism evidence="1 2">
    <name type="scientific">Actinomadura yumaensis</name>
    <dbReference type="NCBI Taxonomy" id="111807"/>
    <lineage>
        <taxon>Bacteria</taxon>
        <taxon>Bacillati</taxon>
        <taxon>Actinomycetota</taxon>
        <taxon>Actinomycetes</taxon>
        <taxon>Streptosporangiales</taxon>
        <taxon>Thermomonosporaceae</taxon>
        <taxon>Actinomadura</taxon>
    </lineage>
</organism>
<sequence length="71" mass="7441">MPRSAPPIKVPTGTDPAKISGMCASGRHQRCDGVVYNVSTSAQTVYIVCECPVPDCGHKPGELERRGTAVG</sequence>
<evidence type="ECO:0000313" key="1">
    <source>
        <dbReference type="EMBL" id="MFC6883426.1"/>
    </source>
</evidence>
<reference evidence="2" key="1">
    <citation type="journal article" date="2019" name="Int. J. Syst. Evol. Microbiol.">
        <title>The Global Catalogue of Microorganisms (GCM) 10K type strain sequencing project: providing services to taxonomists for standard genome sequencing and annotation.</title>
        <authorList>
            <consortium name="The Broad Institute Genomics Platform"/>
            <consortium name="The Broad Institute Genome Sequencing Center for Infectious Disease"/>
            <person name="Wu L."/>
            <person name="Ma J."/>
        </authorList>
    </citation>
    <scope>NUCLEOTIDE SEQUENCE [LARGE SCALE GENOMIC DNA]</scope>
    <source>
        <strain evidence="2">JCM 3369</strain>
    </source>
</reference>
<name>A0ABW2CNQ6_9ACTN</name>